<reference evidence="2 3" key="1">
    <citation type="submission" date="2019-09" db="EMBL/GenBank/DDBJ databases">
        <authorList>
            <person name="Park J.-S."/>
            <person name="Choi H.-J."/>
        </authorList>
    </citation>
    <scope>NUCLEOTIDE SEQUENCE [LARGE SCALE GENOMIC DNA]</scope>
    <source>
        <strain evidence="2 3">176SS1-4</strain>
    </source>
</reference>
<feature type="domain" description="Glycosyl transferase family 25" evidence="1">
    <location>
        <begin position="24"/>
        <end position="193"/>
    </location>
</feature>
<proteinExistence type="predicted"/>
<keyword evidence="2" id="KW-0808">Transferase</keyword>
<sequence>MLDGRTGDQGDAVTQATRAANLDVVVISLATSTERRGKIAEQFKDIKSDWSFFDAHTELRHPELEYDANFVESTFGRPLSEPELAIWSSHYTVVTDFLEKSDSDYLLVFEDDVILDTALPLAPVLDFCADRGLHYLRLFGMYAAPSVQLSYLFNRSIIRYRSSPSGLQAYILSREGARRIARACRRIATSVDLAFDEFWKTGLPIYALFPFPVIERFSPSSNSIGPDSEFTASGRARLLAHRVARKLRKLRANLALTGADARFRRTALGFEQIRQDHMGEP</sequence>
<dbReference type="RefSeq" id="WP_150444952.1">
    <property type="nucleotide sequence ID" value="NZ_VYQE01000002.1"/>
</dbReference>
<evidence type="ECO:0000259" key="1">
    <source>
        <dbReference type="Pfam" id="PF01755"/>
    </source>
</evidence>
<accession>A0A5J5GMD6</accession>
<dbReference type="GO" id="GO:0016740">
    <property type="term" value="F:transferase activity"/>
    <property type="evidence" value="ECO:0007669"/>
    <property type="project" value="UniProtKB-KW"/>
</dbReference>
<comment type="caution">
    <text evidence="2">The sequence shown here is derived from an EMBL/GenBank/DDBJ whole genome shotgun (WGS) entry which is preliminary data.</text>
</comment>
<dbReference type="CDD" id="cd06532">
    <property type="entry name" value="Glyco_transf_25"/>
    <property type="match status" value="1"/>
</dbReference>
<protein>
    <submittedName>
        <fullName evidence="2">Glycosyltransferase family 25 protein</fullName>
    </submittedName>
</protein>
<dbReference type="Pfam" id="PF01755">
    <property type="entry name" value="Glyco_transf_25"/>
    <property type="match status" value="1"/>
</dbReference>
<dbReference type="Proteomes" id="UP000326554">
    <property type="component" value="Unassembled WGS sequence"/>
</dbReference>
<dbReference type="EMBL" id="VYQE01000002">
    <property type="protein sequence ID" value="KAA9009419.1"/>
    <property type="molecule type" value="Genomic_DNA"/>
</dbReference>
<dbReference type="InterPro" id="IPR002654">
    <property type="entry name" value="Glyco_trans_25"/>
</dbReference>
<organism evidence="2 3">
    <name type="scientific">Histidinibacterium aquaticum</name>
    <dbReference type="NCBI Taxonomy" id="2613962"/>
    <lineage>
        <taxon>Bacteria</taxon>
        <taxon>Pseudomonadati</taxon>
        <taxon>Pseudomonadota</taxon>
        <taxon>Alphaproteobacteria</taxon>
        <taxon>Rhodobacterales</taxon>
        <taxon>Paracoccaceae</taxon>
        <taxon>Histidinibacterium</taxon>
    </lineage>
</organism>
<gene>
    <name evidence="2" type="ORF">F3S47_09260</name>
</gene>
<dbReference type="AlphaFoldDB" id="A0A5J5GMD6"/>
<keyword evidence="3" id="KW-1185">Reference proteome</keyword>
<evidence type="ECO:0000313" key="2">
    <source>
        <dbReference type="EMBL" id="KAA9009419.1"/>
    </source>
</evidence>
<name>A0A5J5GMD6_9RHOB</name>
<evidence type="ECO:0000313" key="3">
    <source>
        <dbReference type="Proteomes" id="UP000326554"/>
    </source>
</evidence>